<name>A0ABN9QWK1_9DINO</name>
<dbReference type="Proteomes" id="UP001189429">
    <property type="component" value="Unassembled WGS sequence"/>
</dbReference>
<dbReference type="EMBL" id="CAUYUJ010004725">
    <property type="protein sequence ID" value="CAK0810708.1"/>
    <property type="molecule type" value="Genomic_DNA"/>
</dbReference>
<organism evidence="1 2">
    <name type="scientific">Prorocentrum cordatum</name>
    <dbReference type="NCBI Taxonomy" id="2364126"/>
    <lineage>
        <taxon>Eukaryota</taxon>
        <taxon>Sar</taxon>
        <taxon>Alveolata</taxon>
        <taxon>Dinophyceae</taxon>
        <taxon>Prorocentrales</taxon>
        <taxon>Prorocentraceae</taxon>
        <taxon>Prorocentrum</taxon>
    </lineage>
</organism>
<accession>A0ABN9QWK1</accession>
<protein>
    <submittedName>
        <fullName evidence="1">Uncharacterized protein</fullName>
    </submittedName>
</protein>
<keyword evidence="2" id="KW-1185">Reference proteome</keyword>
<comment type="caution">
    <text evidence="1">The sequence shown here is derived from an EMBL/GenBank/DDBJ whole genome shotgun (WGS) entry which is preliminary data.</text>
</comment>
<proteinExistence type="predicted"/>
<reference evidence="1" key="1">
    <citation type="submission" date="2023-10" db="EMBL/GenBank/DDBJ databases">
        <authorList>
            <person name="Chen Y."/>
            <person name="Shah S."/>
            <person name="Dougan E. K."/>
            <person name="Thang M."/>
            <person name="Chan C."/>
        </authorList>
    </citation>
    <scope>NUCLEOTIDE SEQUENCE [LARGE SCALE GENOMIC DNA]</scope>
</reference>
<sequence>MILEMTEAAKYLDVNSTLMMVIQKCGRSVGVAPLERLGIHSQNIQLINLTNVGRNDHSYAWALRHLGEGLTAHLSANASVFLLKDNMMLHQPEMRKCKFSEVLADLRSHGFGCFFTMQEPATDFHLVAGLGKFNLSEYKGVRHYFRAAADQRPLNKWWDSLGIMFGNRNGSSDDSASVIQVCYGGNFAVRMDNIRAVNYSLWPLLVARLARNDSIEEGHYAERTWAGLLAQSTPPARLTVCDPAHRSYPGRMCSKKS</sequence>
<evidence type="ECO:0000313" key="1">
    <source>
        <dbReference type="EMBL" id="CAK0810708.1"/>
    </source>
</evidence>
<gene>
    <name evidence="1" type="ORF">PCOR1329_LOCUS15585</name>
</gene>
<evidence type="ECO:0000313" key="2">
    <source>
        <dbReference type="Proteomes" id="UP001189429"/>
    </source>
</evidence>